<accession>A0A1H0I674</accession>
<dbReference type="AlphaFoldDB" id="A0A1H0I674"/>
<proteinExistence type="predicted"/>
<organism evidence="1 2">
    <name type="scientific">Vreelandella arcis</name>
    <dbReference type="NCBI Taxonomy" id="416873"/>
    <lineage>
        <taxon>Bacteria</taxon>
        <taxon>Pseudomonadati</taxon>
        <taxon>Pseudomonadota</taxon>
        <taxon>Gammaproteobacteria</taxon>
        <taxon>Oceanospirillales</taxon>
        <taxon>Halomonadaceae</taxon>
        <taxon>Vreelandella</taxon>
    </lineage>
</organism>
<dbReference type="STRING" id="416873.SAMN04487951_11862"/>
<gene>
    <name evidence="1" type="ORF">SAMN04487951_11862</name>
</gene>
<dbReference type="RefSeq" id="WP_211605180.1">
    <property type="nucleotide sequence ID" value="NZ_FNII01000018.1"/>
</dbReference>
<reference evidence="2" key="1">
    <citation type="submission" date="2016-10" db="EMBL/GenBank/DDBJ databases">
        <authorList>
            <person name="Varghese N."/>
            <person name="Submissions S."/>
        </authorList>
    </citation>
    <scope>NUCLEOTIDE SEQUENCE [LARGE SCALE GENOMIC DNA]</scope>
    <source>
        <strain evidence="2">CGMCC 1.6494</strain>
    </source>
</reference>
<dbReference type="EMBL" id="FNII01000018">
    <property type="protein sequence ID" value="SDO26948.1"/>
    <property type="molecule type" value="Genomic_DNA"/>
</dbReference>
<sequence length="84" mass="9422">MGFWNKFGEVSYKTAKFLGNTATVVSNGIEQKAGELKELKQEYEQKPDEELVKIIKSKGFTGNSESEKGVARRVLRERGYMSGS</sequence>
<keyword evidence="2" id="KW-1185">Reference proteome</keyword>
<dbReference type="Proteomes" id="UP000199677">
    <property type="component" value="Unassembled WGS sequence"/>
</dbReference>
<evidence type="ECO:0000313" key="2">
    <source>
        <dbReference type="Proteomes" id="UP000199677"/>
    </source>
</evidence>
<protein>
    <submittedName>
        <fullName evidence="1">Uncharacterized protein</fullName>
    </submittedName>
</protein>
<evidence type="ECO:0000313" key="1">
    <source>
        <dbReference type="EMBL" id="SDO26948.1"/>
    </source>
</evidence>
<name>A0A1H0I674_9GAMM</name>